<keyword evidence="11 19" id="KW-1133">Transmembrane helix</keyword>
<dbReference type="Gene3D" id="2.70.130.10">
    <property type="entry name" value="Mannose-6-phosphate receptor binding domain"/>
    <property type="match status" value="1"/>
</dbReference>
<protein>
    <recommendedName>
        <fullName evidence="6">Autophagy-related protein 27</fullName>
    </recommendedName>
</protein>
<dbReference type="GO" id="GO:0034045">
    <property type="term" value="C:phagophore assembly site membrane"/>
    <property type="evidence" value="ECO:0007669"/>
    <property type="project" value="UniProtKB-SubCell"/>
</dbReference>
<evidence type="ECO:0000256" key="4">
    <source>
        <dbReference type="ARBA" id="ARBA00004614"/>
    </source>
</evidence>
<evidence type="ECO:0000256" key="5">
    <source>
        <dbReference type="ARBA" id="ARBA00005363"/>
    </source>
</evidence>
<keyword evidence="13" id="KW-0333">Golgi apparatus</keyword>
<feature type="region of interest" description="Disordered" evidence="18">
    <location>
        <begin position="124"/>
        <end position="154"/>
    </location>
</feature>
<comment type="caution">
    <text evidence="22">The sequence shown here is derived from an EMBL/GenBank/DDBJ whole genome shotgun (WGS) entry which is preliminary data.</text>
</comment>
<dbReference type="OrthoDB" id="29460at2759"/>
<keyword evidence="16" id="KW-1015">Disulfide bond</keyword>
<dbReference type="Proteomes" id="UP000730481">
    <property type="component" value="Unassembled WGS sequence"/>
</dbReference>
<evidence type="ECO:0000256" key="11">
    <source>
        <dbReference type="ARBA" id="ARBA00022989"/>
    </source>
</evidence>
<evidence type="ECO:0000256" key="2">
    <source>
        <dbReference type="ARBA" id="ARBA00004358"/>
    </source>
</evidence>
<feature type="transmembrane region" description="Helical" evidence="19">
    <location>
        <begin position="268"/>
        <end position="288"/>
    </location>
</feature>
<dbReference type="GO" id="GO:0006914">
    <property type="term" value="P:autophagy"/>
    <property type="evidence" value="ECO:0007669"/>
    <property type="project" value="UniProtKB-KW"/>
</dbReference>
<evidence type="ECO:0000256" key="12">
    <source>
        <dbReference type="ARBA" id="ARBA00023006"/>
    </source>
</evidence>
<dbReference type="EMBL" id="PVQB02000504">
    <property type="protein sequence ID" value="KAF4336317.1"/>
    <property type="molecule type" value="Genomic_DNA"/>
</dbReference>
<feature type="region of interest" description="Disordered" evidence="18">
    <location>
        <begin position="176"/>
        <end position="215"/>
    </location>
</feature>
<keyword evidence="8 19" id="KW-0812">Transmembrane</keyword>
<evidence type="ECO:0000256" key="8">
    <source>
        <dbReference type="ARBA" id="ARBA00022692"/>
    </source>
</evidence>
<accession>A0A9P5ACR6</accession>
<dbReference type="GO" id="GO:0000139">
    <property type="term" value="C:Golgi membrane"/>
    <property type="evidence" value="ECO:0007669"/>
    <property type="project" value="UniProtKB-SubCell"/>
</dbReference>
<reference evidence="22" key="1">
    <citation type="journal article" date="2017" name="Mycologia">
        <title>Fusarium algeriense, sp. nov., a novel toxigenic crown rot pathogen of durum wheat from Algeria is nested in the Fusarium burgessii species complex.</title>
        <authorList>
            <person name="Laraba I."/>
            <person name="Keddad A."/>
            <person name="Boureghda H."/>
            <person name="Abdallah N."/>
            <person name="Vaughan M.M."/>
            <person name="Proctor R.H."/>
            <person name="Busman M."/>
            <person name="O'Donnell K."/>
        </authorList>
    </citation>
    <scope>NUCLEOTIDE SEQUENCE</scope>
    <source>
        <strain evidence="22">NRRL 25174</strain>
    </source>
</reference>
<keyword evidence="7" id="KW-0813">Transport</keyword>
<evidence type="ECO:0000256" key="16">
    <source>
        <dbReference type="ARBA" id="ARBA00023157"/>
    </source>
</evidence>
<evidence type="ECO:0000256" key="18">
    <source>
        <dbReference type="SAM" id="MobiDB-lite"/>
    </source>
</evidence>
<evidence type="ECO:0000256" key="10">
    <source>
        <dbReference type="ARBA" id="ARBA00022927"/>
    </source>
</evidence>
<dbReference type="GO" id="GO:0030659">
    <property type="term" value="C:cytoplasmic vesicle membrane"/>
    <property type="evidence" value="ECO:0007669"/>
    <property type="project" value="UniProtKB-SubCell"/>
</dbReference>
<proteinExistence type="inferred from homology"/>
<evidence type="ECO:0000313" key="22">
    <source>
        <dbReference type="EMBL" id="KAF4336317.1"/>
    </source>
</evidence>
<keyword evidence="10" id="KW-0653">Protein transport</keyword>
<evidence type="ECO:0000313" key="23">
    <source>
        <dbReference type="Proteomes" id="UP000730481"/>
    </source>
</evidence>
<evidence type="ECO:0000256" key="7">
    <source>
        <dbReference type="ARBA" id="ARBA00022448"/>
    </source>
</evidence>
<evidence type="ECO:0000256" key="14">
    <source>
        <dbReference type="ARBA" id="ARBA00023128"/>
    </source>
</evidence>
<dbReference type="InterPro" id="IPR044865">
    <property type="entry name" value="MRH_dom"/>
</dbReference>
<dbReference type="GO" id="GO:0015031">
    <property type="term" value="P:protein transport"/>
    <property type="evidence" value="ECO:0007669"/>
    <property type="project" value="UniProtKB-KW"/>
</dbReference>
<evidence type="ECO:0000256" key="9">
    <source>
        <dbReference type="ARBA" id="ARBA00022729"/>
    </source>
</evidence>
<feature type="compositionally biased region" description="Basic and acidic residues" evidence="18">
    <location>
        <begin position="186"/>
        <end position="215"/>
    </location>
</feature>
<gene>
    <name evidence="22" type="ORF">FBEOM_9770</name>
</gene>
<feature type="domain" description="MRH" evidence="21">
    <location>
        <begin position="24"/>
        <end position="251"/>
    </location>
</feature>
<evidence type="ECO:0000259" key="21">
    <source>
        <dbReference type="PROSITE" id="PS51914"/>
    </source>
</evidence>
<evidence type="ECO:0000256" key="1">
    <source>
        <dbReference type="ARBA" id="ARBA00004304"/>
    </source>
</evidence>
<comment type="subcellular location">
    <subcellularLocation>
        <location evidence="2">Cytoplasmic vesicle membrane</location>
        <topology evidence="2">Single-pass type I membrane protein</topology>
    </subcellularLocation>
    <subcellularLocation>
        <location evidence="4">Golgi apparatus membrane</location>
        <topology evidence="4">Single-pass type I membrane protein</topology>
    </subcellularLocation>
    <subcellularLocation>
        <location evidence="1">Mitochondrion membrane</location>
        <topology evidence="1">Single-pass membrane protein</topology>
    </subcellularLocation>
    <subcellularLocation>
        <location evidence="3">Preautophagosomal structure membrane</location>
        <topology evidence="3">Single-pass type I membrane protein</topology>
    </subcellularLocation>
</comment>
<evidence type="ECO:0000256" key="13">
    <source>
        <dbReference type="ARBA" id="ARBA00023034"/>
    </source>
</evidence>
<organism evidence="22 23">
    <name type="scientific">Fusarium beomiforme</name>
    <dbReference type="NCBI Taxonomy" id="44412"/>
    <lineage>
        <taxon>Eukaryota</taxon>
        <taxon>Fungi</taxon>
        <taxon>Dikarya</taxon>
        <taxon>Ascomycota</taxon>
        <taxon>Pezizomycotina</taxon>
        <taxon>Sordariomycetes</taxon>
        <taxon>Hypocreomycetidae</taxon>
        <taxon>Hypocreales</taxon>
        <taxon>Nectriaceae</taxon>
        <taxon>Fusarium</taxon>
        <taxon>Fusarium burgessii species complex</taxon>
    </lineage>
</organism>
<dbReference type="InterPro" id="IPR018939">
    <property type="entry name" value="Autophagy-rel_prot_27"/>
</dbReference>
<feature type="compositionally biased region" description="Polar residues" evidence="18">
    <location>
        <begin position="125"/>
        <end position="137"/>
    </location>
</feature>
<keyword evidence="17" id="KW-0968">Cytoplasmic vesicle</keyword>
<dbReference type="PROSITE" id="PS51914">
    <property type="entry name" value="MRH"/>
    <property type="match status" value="1"/>
</dbReference>
<sequence length="341" mass="37913">MHRPDLLAFLLPLLAAPALAAETLDCAKIRADGHTFDLSKLGGPHSVVTTRFKPSPPEHFNTTYTIDICKPLKKKGGKKGEECPNGTRVCGITHLLQTEDGKEKDTITDVNAIAGNLENVGGSRFSATPTRLKTSDSTSDKQKEGVRLVLTGGREAETKTDEKAIIEFLCDPNKEGTEGEWVTSEQYEKRADDDKKEGDGDDKDKDKDEGESMVEHQLKHENASLIWESFDIEEKAKVLRLTWYTKYACEKPADNGGSGDDDSTSSHWGFFTWFIIIAFLGIAGYLIFSSWINFTRYGARGWDLLPHSDTIRDIPYLFKDWIRRVLNTVQGTGSRGGYSAV</sequence>
<dbReference type="SUPFAM" id="SSF50911">
    <property type="entry name" value="Mannose 6-phosphate receptor domain"/>
    <property type="match status" value="1"/>
</dbReference>
<evidence type="ECO:0000256" key="15">
    <source>
        <dbReference type="ARBA" id="ARBA00023136"/>
    </source>
</evidence>
<keyword evidence="12" id="KW-0072">Autophagy</keyword>
<evidence type="ECO:0000256" key="17">
    <source>
        <dbReference type="ARBA" id="ARBA00023329"/>
    </source>
</evidence>
<keyword evidence="23" id="KW-1185">Reference proteome</keyword>
<feature type="chain" id="PRO_5040128423" description="Autophagy-related protein 27" evidence="20">
    <location>
        <begin position="21"/>
        <end position="341"/>
    </location>
</feature>
<keyword evidence="9 20" id="KW-0732">Signal</keyword>
<evidence type="ECO:0000256" key="20">
    <source>
        <dbReference type="SAM" id="SignalP"/>
    </source>
</evidence>
<evidence type="ECO:0000256" key="3">
    <source>
        <dbReference type="ARBA" id="ARBA00004472"/>
    </source>
</evidence>
<dbReference type="PANTHER" id="PTHR15071:SF13">
    <property type="entry name" value="AUTOPHAGY-RELATED PROTEIN 27"/>
    <property type="match status" value="1"/>
</dbReference>
<dbReference type="InterPro" id="IPR009011">
    <property type="entry name" value="Man6P_isomerase_rcpt-bd_dom_sf"/>
</dbReference>
<reference evidence="22" key="2">
    <citation type="submission" date="2020-02" db="EMBL/GenBank/DDBJ databases">
        <title>Identification and distribution of gene clusters putatively required for synthesis of sphingolipid metabolism inhibitors in phylogenetically diverse species of the filamentous fungus Fusarium.</title>
        <authorList>
            <person name="Kim H.-S."/>
            <person name="Busman M."/>
            <person name="Brown D.W."/>
            <person name="Divon H."/>
            <person name="Uhlig S."/>
            <person name="Proctor R.H."/>
        </authorList>
    </citation>
    <scope>NUCLEOTIDE SEQUENCE</scope>
    <source>
        <strain evidence="22">NRRL 25174</strain>
    </source>
</reference>
<evidence type="ECO:0000256" key="19">
    <source>
        <dbReference type="SAM" id="Phobius"/>
    </source>
</evidence>
<keyword evidence="14" id="KW-0496">Mitochondrion</keyword>
<name>A0A9P5ACR6_9HYPO</name>
<evidence type="ECO:0000256" key="6">
    <source>
        <dbReference type="ARBA" id="ARBA00013776"/>
    </source>
</evidence>
<comment type="similarity">
    <text evidence="5">Belongs to the ATG27 family.</text>
</comment>
<dbReference type="PANTHER" id="PTHR15071">
    <property type="entry name" value="MANNOSE-6-PHOSPHATE RECEPTOR FAMILY MEMBER"/>
    <property type="match status" value="1"/>
</dbReference>
<dbReference type="AlphaFoldDB" id="A0A9P5ACR6"/>
<keyword evidence="15 19" id="KW-0472">Membrane</keyword>
<feature type="signal peptide" evidence="20">
    <location>
        <begin position="1"/>
        <end position="20"/>
    </location>
</feature>
<dbReference type="GO" id="GO:0031966">
    <property type="term" value="C:mitochondrial membrane"/>
    <property type="evidence" value="ECO:0007669"/>
    <property type="project" value="UniProtKB-SubCell"/>
</dbReference>
<dbReference type="Pfam" id="PF09451">
    <property type="entry name" value="ATG27"/>
    <property type="match status" value="1"/>
</dbReference>